<dbReference type="EMBL" id="BOOY01000028">
    <property type="protein sequence ID" value="GIJ04552.1"/>
    <property type="molecule type" value="Genomic_DNA"/>
</dbReference>
<evidence type="ECO:0000256" key="1">
    <source>
        <dbReference type="SAM" id="SignalP"/>
    </source>
</evidence>
<dbReference type="InterPro" id="IPR013320">
    <property type="entry name" value="ConA-like_dom_sf"/>
</dbReference>
<feature type="signal peptide" evidence="1">
    <location>
        <begin position="1"/>
        <end position="24"/>
    </location>
</feature>
<keyword evidence="3" id="KW-1185">Reference proteome</keyword>
<protein>
    <recommendedName>
        <fullName evidence="4">Concanavalin A-like lectin/glucanase superfamily protein</fullName>
    </recommendedName>
</protein>
<dbReference type="RefSeq" id="WP_203939781.1">
    <property type="nucleotide sequence ID" value="NZ_BAAAGJ010000005.1"/>
</dbReference>
<sequence>MKFRRTIVALALLAIPAVPTLALAAPAAAPATGPVRVAAYTFNGGVTASGLIASNSTRGTVLRVRAVNGARITVPTYPGTTVDRYVRFPAKCSATMTRCPRLLLEGTDDPDLDPGTRPFRWGAKVIATPNHVGLSSNVMQKGVATTDSQWKMQIGGQKHRAQCVVVGVGSTRAYVAKSDIGVADGRWHNLVCLRTATSLTVYVDGSARGRVALPANLSIANNLPLRVGGANFGATSDSFNGWVDNVYADRL</sequence>
<dbReference type="Proteomes" id="UP000652013">
    <property type="component" value="Unassembled WGS sequence"/>
</dbReference>
<reference evidence="2" key="1">
    <citation type="submission" date="2021-01" db="EMBL/GenBank/DDBJ databases">
        <title>Whole genome shotgun sequence of Spirilliplanes yamanashiensis NBRC 15828.</title>
        <authorList>
            <person name="Komaki H."/>
            <person name="Tamura T."/>
        </authorList>
    </citation>
    <scope>NUCLEOTIDE SEQUENCE</scope>
    <source>
        <strain evidence="2">NBRC 15828</strain>
    </source>
</reference>
<evidence type="ECO:0000313" key="3">
    <source>
        <dbReference type="Proteomes" id="UP000652013"/>
    </source>
</evidence>
<name>A0A8J3YAX0_9ACTN</name>
<gene>
    <name evidence="2" type="ORF">Sya03_39040</name>
</gene>
<proteinExistence type="predicted"/>
<dbReference type="Gene3D" id="2.60.120.200">
    <property type="match status" value="1"/>
</dbReference>
<accession>A0A8J3YAX0</accession>
<dbReference type="Pfam" id="PF13385">
    <property type="entry name" value="Laminin_G_3"/>
    <property type="match status" value="1"/>
</dbReference>
<dbReference type="InterPro" id="IPR001791">
    <property type="entry name" value="Laminin_G"/>
</dbReference>
<organism evidence="2 3">
    <name type="scientific">Spirilliplanes yamanashiensis</name>
    <dbReference type="NCBI Taxonomy" id="42233"/>
    <lineage>
        <taxon>Bacteria</taxon>
        <taxon>Bacillati</taxon>
        <taxon>Actinomycetota</taxon>
        <taxon>Actinomycetes</taxon>
        <taxon>Micromonosporales</taxon>
        <taxon>Micromonosporaceae</taxon>
        <taxon>Spirilliplanes</taxon>
    </lineage>
</organism>
<evidence type="ECO:0000313" key="2">
    <source>
        <dbReference type="EMBL" id="GIJ04552.1"/>
    </source>
</evidence>
<comment type="caution">
    <text evidence="2">The sequence shown here is derived from an EMBL/GenBank/DDBJ whole genome shotgun (WGS) entry which is preliminary data.</text>
</comment>
<keyword evidence="1" id="KW-0732">Signal</keyword>
<dbReference type="SUPFAM" id="SSF49899">
    <property type="entry name" value="Concanavalin A-like lectins/glucanases"/>
    <property type="match status" value="1"/>
</dbReference>
<dbReference type="CDD" id="cd00110">
    <property type="entry name" value="LamG"/>
    <property type="match status" value="1"/>
</dbReference>
<dbReference type="AlphaFoldDB" id="A0A8J3YAX0"/>
<evidence type="ECO:0008006" key="4">
    <source>
        <dbReference type="Google" id="ProtNLM"/>
    </source>
</evidence>
<feature type="chain" id="PRO_5035229129" description="Concanavalin A-like lectin/glucanase superfamily protein" evidence="1">
    <location>
        <begin position="25"/>
        <end position="251"/>
    </location>
</feature>